<dbReference type="GO" id="GO:0008233">
    <property type="term" value="F:peptidase activity"/>
    <property type="evidence" value="ECO:0007669"/>
    <property type="project" value="UniProtKB-KW"/>
</dbReference>
<keyword evidence="1" id="KW-0645">Protease</keyword>
<dbReference type="GO" id="GO:0006508">
    <property type="term" value="P:proteolysis"/>
    <property type="evidence" value="ECO:0007669"/>
    <property type="project" value="UniProtKB-KW"/>
</dbReference>
<dbReference type="InterPro" id="IPR029045">
    <property type="entry name" value="ClpP/crotonase-like_dom_sf"/>
</dbReference>
<proteinExistence type="predicted"/>
<sequence length="270" mass="29850">MNLISEIIRGTWLLEGANLQHYEKVAKAILENASVKKIEPQSYSYISKQEITSKGEVVEVDKVAVVSMIGEMTKYGGACSFGANYYTNEILKANANPEIKGIILSIDGPGGNADAITLFQSIKSKIKKPVIALVDRACSLHYWIASMLSDHIMLGNDFTSECGSIGAMIVFQKPKDEIIIIRPPESQDKNEDVINALAGNYEGLEKRLSIISQRFMNDVKTYRPQVKDEALHGKTYLAKEAIKVGLADSIGDMDKAYNLVLTLFELKQLK</sequence>
<dbReference type="Proteomes" id="UP000270205">
    <property type="component" value="Unassembled WGS sequence"/>
</dbReference>
<comment type="caution">
    <text evidence="1">The sequence shown here is derived from an EMBL/GenBank/DDBJ whole genome shotgun (WGS) entry which is preliminary data.</text>
</comment>
<accession>A0A7Z8YPW4</accession>
<organism evidence="1 2">
    <name type="scientific">Bergeyella zoohelcum</name>
    <dbReference type="NCBI Taxonomy" id="1015"/>
    <lineage>
        <taxon>Bacteria</taxon>
        <taxon>Pseudomonadati</taxon>
        <taxon>Bacteroidota</taxon>
        <taxon>Flavobacteriia</taxon>
        <taxon>Flavobacteriales</taxon>
        <taxon>Weeksellaceae</taxon>
        <taxon>Bergeyella</taxon>
    </lineage>
</organism>
<dbReference type="SUPFAM" id="SSF52096">
    <property type="entry name" value="ClpP/crotonase"/>
    <property type="match status" value="1"/>
</dbReference>
<evidence type="ECO:0000313" key="1">
    <source>
        <dbReference type="EMBL" id="VDH05854.1"/>
    </source>
</evidence>
<dbReference type="PANTHER" id="PTHR42987">
    <property type="entry name" value="PEPTIDASE S49"/>
    <property type="match status" value="1"/>
</dbReference>
<protein>
    <submittedName>
        <fullName evidence="1">Protease 4</fullName>
        <ecNumber evidence="1">3.4.21.-</ecNumber>
    </submittedName>
</protein>
<dbReference type="AlphaFoldDB" id="A0A7Z8YPW4"/>
<dbReference type="Gene3D" id="3.90.226.10">
    <property type="entry name" value="2-enoyl-CoA Hydratase, Chain A, domain 1"/>
    <property type="match status" value="1"/>
</dbReference>
<name>A0A7Z8YPW4_9FLAO</name>
<dbReference type="PANTHER" id="PTHR42987:SF4">
    <property type="entry name" value="PROTEASE SOHB-RELATED"/>
    <property type="match status" value="1"/>
</dbReference>
<dbReference type="RefSeq" id="WP_125151697.1">
    <property type="nucleotide sequence ID" value="NZ_UYIV01000001.1"/>
</dbReference>
<dbReference type="EC" id="3.4.21.-" evidence="1"/>
<reference evidence="1 2" key="1">
    <citation type="submission" date="2018-11" db="EMBL/GenBank/DDBJ databases">
        <authorList>
            <consortium name="Pathogen Informatics"/>
        </authorList>
    </citation>
    <scope>NUCLEOTIDE SEQUENCE [LARGE SCALE GENOMIC DNA]</scope>
    <source>
        <strain evidence="1 2">NCTC12929</strain>
    </source>
</reference>
<keyword evidence="1" id="KW-0378">Hydrolase</keyword>
<dbReference type="EMBL" id="UYIV01000001">
    <property type="protein sequence ID" value="VDH05854.1"/>
    <property type="molecule type" value="Genomic_DNA"/>
</dbReference>
<gene>
    <name evidence="1" type="primary">sppA</name>
    <name evidence="1" type="ORF">NCTC12929_02015</name>
</gene>
<evidence type="ECO:0000313" key="2">
    <source>
        <dbReference type="Proteomes" id="UP000270205"/>
    </source>
</evidence>